<dbReference type="SUPFAM" id="SSF52540">
    <property type="entry name" value="P-loop containing nucleoside triphosphate hydrolases"/>
    <property type="match status" value="1"/>
</dbReference>
<gene>
    <name evidence="10" type="ORF">TELCIR_06458</name>
</gene>
<dbReference type="GO" id="GO:0005524">
    <property type="term" value="F:ATP binding"/>
    <property type="evidence" value="ECO:0007669"/>
    <property type="project" value="UniProtKB-KW"/>
</dbReference>
<dbReference type="InterPro" id="IPR027417">
    <property type="entry name" value="P-loop_NTPase"/>
</dbReference>
<dbReference type="GO" id="GO:0004386">
    <property type="term" value="F:helicase activity"/>
    <property type="evidence" value="ECO:0007669"/>
    <property type="project" value="UniProtKB-KW"/>
</dbReference>
<feature type="domain" description="Helicase ATP-binding" evidence="9">
    <location>
        <begin position="209"/>
        <end position="360"/>
    </location>
</feature>
<evidence type="ECO:0000256" key="8">
    <source>
        <dbReference type="SAM" id="MobiDB-lite"/>
    </source>
</evidence>
<evidence type="ECO:0000256" key="2">
    <source>
        <dbReference type="ARBA" id="ARBA00007025"/>
    </source>
</evidence>
<keyword evidence="3" id="KW-0547">Nucleotide-binding</keyword>
<evidence type="ECO:0000256" key="5">
    <source>
        <dbReference type="ARBA" id="ARBA00022840"/>
    </source>
</evidence>
<organism evidence="10 11">
    <name type="scientific">Teladorsagia circumcincta</name>
    <name type="common">Brown stomach worm</name>
    <name type="synonym">Ostertagia circumcincta</name>
    <dbReference type="NCBI Taxonomy" id="45464"/>
    <lineage>
        <taxon>Eukaryota</taxon>
        <taxon>Metazoa</taxon>
        <taxon>Ecdysozoa</taxon>
        <taxon>Nematoda</taxon>
        <taxon>Chromadorea</taxon>
        <taxon>Rhabditida</taxon>
        <taxon>Rhabditina</taxon>
        <taxon>Rhabditomorpha</taxon>
        <taxon>Strongyloidea</taxon>
        <taxon>Trichostrongylidae</taxon>
        <taxon>Teladorsagia</taxon>
    </lineage>
</organism>
<dbReference type="InterPro" id="IPR038718">
    <property type="entry name" value="SNF2-like_sf"/>
</dbReference>
<dbReference type="InterPro" id="IPR014001">
    <property type="entry name" value="Helicase_ATP-bd"/>
</dbReference>
<dbReference type="PROSITE" id="PS51192">
    <property type="entry name" value="HELICASE_ATP_BIND_1"/>
    <property type="match status" value="1"/>
</dbReference>
<feature type="compositionally biased region" description="Basic and acidic residues" evidence="8">
    <location>
        <begin position="459"/>
        <end position="468"/>
    </location>
</feature>
<evidence type="ECO:0000313" key="10">
    <source>
        <dbReference type="EMBL" id="PIO71639.1"/>
    </source>
</evidence>
<keyword evidence="4" id="KW-0378">Hydrolase</keyword>
<keyword evidence="7" id="KW-0539">Nucleus</keyword>
<reference evidence="10 11" key="1">
    <citation type="submission" date="2015-09" db="EMBL/GenBank/DDBJ databases">
        <title>Draft genome of the parasitic nematode Teladorsagia circumcincta isolate WARC Sus (inbred).</title>
        <authorList>
            <person name="Mitreva M."/>
        </authorList>
    </citation>
    <scope>NUCLEOTIDE SEQUENCE [LARGE SCALE GENOMIC DNA]</scope>
    <source>
        <strain evidence="10 11">S</strain>
    </source>
</reference>
<keyword evidence="5" id="KW-0067">ATP-binding</keyword>
<evidence type="ECO:0000256" key="4">
    <source>
        <dbReference type="ARBA" id="ARBA00022806"/>
    </source>
</evidence>
<dbReference type="Pfam" id="PF00176">
    <property type="entry name" value="SNF2-rel_dom"/>
    <property type="match status" value="1"/>
</dbReference>
<dbReference type="GO" id="GO:0005634">
    <property type="term" value="C:nucleus"/>
    <property type="evidence" value="ECO:0007669"/>
    <property type="project" value="UniProtKB-SubCell"/>
</dbReference>
<keyword evidence="11" id="KW-1185">Reference proteome</keyword>
<dbReference type="EMBL" id="KZ345896">
    <property type="protein sequence ID" value="PIO71639.1"/>
    <property type="molecule type" value="Genomic_DNA"/>
</dbReference>
<comment type="subcellular location">
    <subcellularLocation>
        <location evidence="1">Nucleus</location>
    </subcellularLocation>
</comment>
<dbReference type="InterPro" id="IPR000330">
    <property type="entry name" value="SNF2_N"/>
</dbReference>
<dbReference type="Gene3D" id="3.40.50.10810">
    <property type="entry name" value="Tandem AAA-ATPase domain"/>
    <property type="match status" value="1"/>
</dbReference>
<evidence type="ECO:0000256" key="6">
    <source>
        <dbReference type="ARBA" id="ARBA00023125"/>
    </source>
</evidence>
<evidence type="ECO:0000259" key="9">
    <source>
        <dbReference type="PROSITE" id="PS51192"/>
    </source>
</evidence>
<comment type="similarity">
    <text evidence="2">Belongs to the SNF2/RAD54 helicase family.</text>
</comment>
<keyword evidence="6" id="KW-0238">DNA-binding</keyword>
<sequence>MKTVAERRSDFGDSLTVIKGLNPTAGLVEEKVADGFQRKIFLYSTFPPAQTLVSSLRYANRTNFDNSLLLSQPALDAQRKEKERLERLERQKQSLGENGHIEQVAAMMPKPVTPLPVLDAFDPEVICLIGDDSDPGLDSKKKIPPLIRNAPKAEPEVIELSSGDEDEKYDGRASSSFTPYRVVPPLPSGFDYEFHCICRYDNIVESLSEFKSSPGFGCILAHSMGLGKTIQVITFIEVFLRVTEAKKVLVIVPINTIQNWYNEFEKWIPRYSEKGELCRQFEVFLLGDSVKTFDQRPPQPERTVKPDDFDQGFTADGRVKKEANDIIRSALIDPGADLVVCDEGHKIKNLNTDIALALGAIKTSLSKLGIIEELTIYSRPFSQKIWNHPDILAKTLERKREERRRTAQQKEANDQASDRISSYSQRDQVHNMTSASTWQSQSYEGSGYPSSASYGQEMTEPKRADESPRSSSKMRRSTRLKPKTIQGVMEEEFDITENDQGLQYDWAEVAMASYKTGNIEHGYKMVIAMELLDACVRIGEKMLIFRTGWRNTGIGKREVDKSLQLGS</sequence>
<feature type="compositionally biased region" description="Basic residues" evidence="8">
    <location>
        <begin position="472"/>
        <end position="482"/>
    </location>
</feature>
<feature type="compositionally biased region" description="Polar residues" evidence="8">
    <location>
        <begin position="418"/>
        <end position="456"/>
    </location>
</feature>
<dbReference type="PANTHER" id="PTHR45797:SF1">
    <property type="entry name" value="HELICASE ARIP4"/>
    <property type="match status" value="1"/>
</dbReference>
<dbReference type="GO" id="GO:0016887">
    <property type="term" value="F:ATP hydrolysis activity"/>
    <property type="evidence" value="ECO:0007669"/>
    <property type="project" value="InterPro"/>
</dbReference>
<evidence type="ECO:0000256" key="1">
    <source>
        <dbReference type="ARBA" id="ARBA00004123"/>
    </source>
</evidence>
<accession>A0A2G9UMW4</accession>
<feature type="region of interest" description="Disordered" evidence="8">
    <location>
        <begin position="399"/>
        <end position="482"/>
    </location>
</feature>
<name>A0A2G9UMW4_TELCI</name>
<dbReference type="Proteomes" id="UP000230423">
    <property type="component" value="Unassembled WGS sequence"/>
</dbReference>
<keyword evidence="4" id="KW-0347">Helicase</keyword>
<dbReference type="InterPro" id="IPR044574">
    <property type="entry name" value="ARIP4-like"/>
</dbReference>
<proteinExistence type="inferred from homology"/>
<protein>
    <submittedName>
        <fullName evidence="10">Protein, SNF2 family</fullName>
    </submittedName>
</protein>
<evidence type="ECO:0000256" key="7">
    <source>
        <dbReference type="ARBA" id="ARBA00023242"/>
    </source>
</evidence>
<dbReference type="OrthoDB" id="2020972at2759"/>
<dbReference type="SMART" id="SM00487">
    <property type="entry name" value="DEXDc"/>
    <property type="match status" value="1"/>
</dbReference>
<evidence type="ECO:0000313" key="11">
    <source>
        <dbReference type="Proteomes" id="UP000230423"/>
    </source>
</evidence>
<evidence type="ECO:0000256" key="3">
    <source>
        <dbReference type="ARBA" id="ARBA00022741"/>
    </source>
</evidence>
<dbReference type="PANTHER" id="PTHR45797">
    <property type="entry name" value="RAD54-LIKE"/>
    <property type="match status" value="1"/>
</dbReference>
<dbReference type="AlphaFoldDB" id="A0A2G9UMW4"/>
<dbReference type="GO" id="GO:0003677">
    <property type="term" value="F:DNA binding"/>
    <property type="evidence" value="ECO:0007669"/>
    <property type="project" value="UniProtKB-KW"/>
</dbReference>